<accession>A0A453QT58</accession>
<organism evidence="2 3">
    <name type="scientific">Aegilops tauschii subsp. strangulata</name>
    <name type="common">Goatgrass</name>
    <dbReference type="NCBI Taxonomy" id="200361"/>
    <lineage>
        <taxon>Eukaryota</taxon>
        <taxon>Viridiplantae</taxon>
        <taxon>Streptophyta</taxon>
        <taxon>Embryophyta</taxon>
        <taxon>Tracheophyta</taxon>
        <taxon>Spermatophyta</taxon>
        <taxon>Magnoliopsida</taxon>
        <taxon>Liliopsida</taxon>
        <taxon>Poales</taxon>
        <taxon>Poaceae</taxon>
        <taxon>BOP clade</taxon>
        <taxon>Pooideae</taxon>
        <taxon>Triticodae</taxon>
        <taxon>Triticeae</taxon>
        <taxon>Triticinae</taxon>
        <taxon>Aegilops</taxon>
    </lineage>
</organism>
<keyword evidence="1" id="KW-1133">Transmembrane helix</keyword>
<reference evidence="3" key="1">
    <citation type="journal article" date="2014" name="Science">
        <title>Ancient hybridizations among the ancestral genomes of bread wheat.</title>
        <authorList>
            <consortium name="International Wheat Genome Sequencing Consortium,"/>
            <person name="Marcussen T."/>
            <person name="Sandve S.R."/>
            <person name="Heier L."/>
            <person name="Spannagl M."/>
            <person name="Pfeifer M."/>
            <person name="Jakobsen K.S."/>
            <person name="Wulff B.B."/>
            <person name="Steuernagel B."/>
            <person name="Mayer K.F."/>
            <person name="Olsen O.A."/>
        </authorList>
    </citation>
    <scope>NUCLEOTIDE SEQUENCE [LARGE SCALE GENOMIC DNA]</scope>
    <source>
        <strain evidence="3">cv. AL8/78</strain>
    </source>
</reference>
<reference evidence="2" key="3">
    <citation type="journal article" date="2017" name="Nature">
        <title>Genome sequence of the progenitor of the wheat D genome Aegilops tauschii.</title>
        <authorList>
            <person name="Luo M.C."/>
            <person name="Gu Y.Q."/>
            <person name="Puiu D."/>
            <person name="Wang H."/>
            <person name="Twardziok S.O."/>
            <person name="Deal K.R."/>
            <person name="Huo N."/>
            <person name="Zhu T."/>
            <person name="Wang L."/>
            <person name="Wang Y."/>
            <person name="McGuire P.E."/>
            <person name="Liu S."/>
            <person name="Long H."/>
            <person name="Ramasamy R.K."/>
            <person name="Rodriguez J.C."/>
            <person name="Van S.L."/>
            <person name="Yuan L."/>
            <person name="Wang Z."/>
            <person name="Xia Z."/>
            <person name="Xiao L."/>
            <person name="Anderson O.D."/>
            <person name="Ouyang S."/>
            <person name="Liang Y."/>
            <person name="Zimin A.V."/>
            <person name="Pertea G."/>
            <person name="Qi P."/>
            <person name="Bennetzen J.L."/>
            <person name="Dai X."/>
            <person name="Dawson M.W."/>
            <person name="Muller H.G."/>
            <person name="Kugler K."/>
            <person name="Rivarola-Duarte L."/>
            <person name="Spannagl M."/>
            <person name="Mayer K.F.X."/>
            <person name="Lu F.H."/>
            <person name="Bevan M.W."/>
            <person name="Leroy P."/>
            <person name="Li P."/>
            <person name="You F.M."/>
            <person name="Sun Q."/>
            <person name="Liu Z."/>
            <person name="Lyons E."/>
            <person name="Wicker T."/>
            <person name="Salzberg S.L."/>
            <person name="Devos K.M."/>
            <person name="Dvorak J."/>
        </authorList>
    </citation>
    <scope>NUCLEOTIDE SEQUENCE [LARGE SCALE GENOMIC DNA]</scope>
    <source>
        <strain evidence="2">cv. AL8/78</strain>
    </source>
</reference>
<reference evidence="3" key="2">
    <citation type="journal article" date="2017" name="Nat. Plants">
        <title>The Aegilops tauschii genome reveals multiple impacts of transposons.</title>
        <authorList>
            <person name="Zhao G."/>
            <person name="Zou C."/>
            <person name="Li K."/>
            <person name="Wang K."/>
            <person name="Li T."/>
            <person name="Gao L."/>
            <person name="Zhang X."/>
            <person name="Wang H."/>
            <person name="Yang Z."/>
            <person name="Liu X."/>
            <person name="Jiang W."/>
            <person name="Mao L."/>
            <person name="Kong X."/>
            <person name="Jiao Y."/>
            <person name="Jia J."/>
        </authorList>
    </citation>
    <scope>NUCLEOTIDE SEQUENCE [LARGE SCALE GENOMIC DNA]</scope>
    <source>
        <strain evidence="3">cv. AL8/78</strain>
    </source>
</reference>
<evidence type="ECO:0000313" key="3">
    <source>
        <dbReference type="Proteomes" id="UP000015105"/>
    </source>
</evidence>
<sequence length="128" mass="13356">MAFIWAARASPTGASPPGSCTCCMTLSKSCPTRASRVPTTPWRWFPFPGFIGMLAALGTFIMEFVGTCFYKRRHGEEAAAAAKAGHTTALLEDSSLAGATAAAMSGDDEKHTRAMHIVGMRACGGAPA</sequence>
<reference evidence="2" key="5">
    <citation type="journal article" date="2021" name="G3 (Bethesda)">
        <title>Aegilops tauschii genome assembly Aet v5.0 features greater sequence contiguity and improved annotation.</title>
        <authorList>
            <person name="Wang L."/>
            <person name="Zhu T."/>
            <person name="Rodriguez J.C."/>
            <person name="Deal K.R."/>
            <person name="Dubcovsky J."/>
            <person name="McGuire P.E."/>
            <person name="Lux T."/>
            <person name="Spannagl M."/>
            <person name="Mayer K.F.X."/>
            <person name="Baldrich P."/>
            <person name="Meyers B.C."/>
            <person name="Huo N."/>
            <person name="Gu Y.Q."/>
            <person name="Zhou H."/>
            <person name="Devos K.M."/>
            <person name="Bennetzen J.L."/>
            <person name="Unver T."/>
            <person name="Budak H."/>
            <person name="Gulick P.J."/>
            <person name="Galiba G."/>
            <person name="Kalapos B."/>
            <person name="Nelson D.R."/>
            <person name="Li P."/>
            <person name="You F.M."/>
            <person name="Luo M.C."/>
            <person name="Dvorak J."/>
        </authorList>
    </citation>
    <scope>NUCLEOTIDE SEQUENCE [LARGE SCALE GENOMIC DNA]</scope>
    <source>
        <strain evidence="2">cv. AL8/78</strain>
    </source>
</reference>
<keyword evidence="3" id="KW-1185">Reference proteome</keyword>
<dbReference type="Proteomes" id="UP000015105">
    <property type="component" value="Chromosome 7D"/>
</dbReference>
<protein>
    <submittedName>
        <fullName evidence="2">Uncharacterized protein</fullName>
    </submittedName>
</protein>
<dbReference type="AlphaFoldDB" id="A0A453QT58"/>
<keyword evidence="1" id="KW-0812">Transmembrane</keyword>
<dbReference type="Gramene" id="AET7Gv20316600.2">
    <property type="protein sequence ID" value="AET7Gv20316600.2"/>
    <property type="gene ID" value="AET7Gv20316600"/>
</dbReference>
<proteinExistence type="predicted"/>
<feature type="transmembrane region" description="Helical" evidence="1">
    <location>
        <begin position="44"/>
        <end position="65"/>
    </location>
</feature>
<name>A0A453QT58_AEGTS</name>
<reference evidence="2" key="4">
    <citation type="submission" date="2019-03" db="UniProtKB">
        <authorList>
            <consortium name="EnsemblPlants"/>
        </authorList>
    </citation>
    <scope>IDENTIFICATION</scope>
</reference>
<evidence type="ECO:0000313" key="2">
    <source>
        <dbReference type="EnsemblPlants" id="AET7Gv20316600.2"/>
    </source>
</evidence>
<keyword evidence="1" id="KW-0472">Membrane</keyword>
<dbReference type="EnsemblPlants" id="AET7Gv20316600.2">
    <property type="protein sequence ID" value="AET7Gv20316600.2"/>
    <property type="gene ID" value="AET7Gv20316600"/>
</dbReference>
<evidence type="ECO:0000256" key="1">
    <source>
        <dbReference type="SAM" id="Phobius"/>
    </source>
</evidence>